<gene>
    <name evidence="1" type="ORF">LARSCL_LOCUS564</name>
</gene>
<proteinExistence type="predicted"/>
<accession>A0AAV1YSJ0</accession>
<comment type="caution">
    <text evidence="1">The sequence shown here is derived from an EMBL/GenBank/DDBJ whole genome shotgun (WGS) entry which is preliminary data.</text>
</comment>
<dbReference type="Proteomes" id="UP001497382">
    <property type="component" value="Unassembled WGS sequence"/>
</dbReference>
<evidence type="ECO:0000313" key="2">
    <source>
        <dbReference type="Proteomes" id="UP001497382"/>
    </source>
</evidence>
<organism evidence="1 2">
    <name type="scientific">Larinioides sclopetarius</name>
    <dbReference type="NCBI Taxonomy" id="280406"/>
    <lineage>
        <taxon>Eukaryota</taxon>
        <taxon>Metazoa</taxon>
        <taxon>Ecdysozoa</taxon>
        <taxon>Arthropoda</taxon>
        <taxon>Chelicerata</taxon>
        <taxon>Arachnida</taxon>
        <taxon>Araneae</taxon>
        <taxon>Araneomorphae</taxon>
        <taxon>Entelegynae</taxon>
        <taxon>Araneoidea</taxon>
        <taxon>Araneidae</taxon>
        <taxon>Larinioides</taxon>
    </lineage>
</organism>
<keyword evidence="2" id="KW-1185">Reference proteome</keyword>
<dbReference type="EMBL" id="CAXIEN010000003">
    <property type="protein sequence ID" value="CAL1261702.1"/>
    <property type="molecule type" value="Genomic_DNA"/>
</dbReference>
<reference evidence="1 2" key="1">
    <citation type="submission" date="2024-04" db="EMBL/GenBank/DDBJ databases">
        <authorList>
            <person name="Rising A."/>
            <person name="Reimegard J."/>
            <person name="Sonavane S."/>
            <person name="Akerstrom W."/>
            <person name="Nylinder S."/>
            <person name="Hedman E."/>
            <person name="Kallberg Y."/>
        </authorList>
    </citation>
    <scope>NUCLEOTIDE SEQUENCE [LARGE SCALE GENOMIC DNA]</scope>
</reference>
<dbReference type="AlphaFoldDB" id="A0AAV1YSJ0"/>
<sequence>EANLNSVLHCESRKNLENFRQFATHKIIAKPSVTPASSHLLLSGTKVCSSSDQERQFSRSSVSVQDHCTT</sequence>
<evidence type="ECO:0000313" key="1">
    <source>
        <dbReference type="EMBL" id="CAL1261702.1"/>
    </source>
</evidence>
<feature type="non-terminal residue" evidence="1">
    <location>
        <position position="1"/>
    </location>
</feature>
<protein>
    <submittedName>
        <fullName evidence="1">Uncharacterized protein</fullName>
    </submittedName>
</protein>
<name>A0AAV1YSJ0_9ARAC</name>